<dbReference type="RefSeq" id="WP_310055043.1">
    <property type="nucleotide sequence ID" value="NZ_JAVDVW010000002.1"/>
</dbReference>
<evidence type="ECO:0000313" key="1">
    <source>
        <dbReference type="EMBL" id="MDR7100338.1"/>
    </source>
</evidence>
<dbReference type="Proteomes" id="UP001267878">
    <property type="component" value="Unassembled WGS sequence"/>
</dbReference>
<organism evidence="1 2">
    <name type="scientific">Agrilutibacter niabensis</name>
    <dbReference type="NCBI Taxonomy" id="380628"/>
    <lineage>
        <taxon>Bacteria</taxon>
        <taxon>Pseudomonadati</taxon>
        <taxon>Pseudomonadota</taxon>
        <taxon>Gammaproteobacteria</taxon>
        <taxon>Lysobacterales</taxon>
        <taxon>Lysobacteraceae</taxon>
        <taxon>Agrilutibacter</taxon>
    </lineage>
</organism>
<gene>
    <name evidence="1" type="ORF">J2X04_002719</name>
</gene>
<comment type="caution">
    <text evidence="1">The sequence shown here is derived from an EMBL/GenBank/DDBJ whole genome shotgun (WGS) entry which is preliminary data.</text>
</comment>
<evidence type="ECO:0000313" key="2">
    <source>
        <dbReference type="Proteomes" id="UP001267878"/>
    </source>
</evidence>
<dbReference type="InterPro" id="IPR030976">
    <property type="entry name" value="Mod_pep_NH_fam"/>
</dbReference>
<keyword evidence="2" id="KW-1185">Reference proteome</keyword>
<protein>
    <submittedName>
        <fullName evidence="1">Modified peptide</fullName>
    </submittedName>
</protein>
<proteinExistence type="predicted"/>
<dbReference type="NCBIfam" id="TIGR04509">
    <property type="entry name" value="mod_pep_NH_fam"/>
    <property type="match status" value="1"/>
</dbReference>
<reference evidence="1 2" key="1">
    <citation type="submission" date="2023-07" db="EMBL/GenBank/DDBJ databases">
        <title>Sorghum-associated microbial communities from plants grown in Nebraska, USA.</title>
        <authorList>
            <person name="Schachtman D."/>
        </authorList>
    </citation>
    <scope>NUCLEOTIDE SEQUENCE [LARGE SCALE GENOMIC DNA]</scope>
    <source>
        <strain evidence="1 2">BE187</strain>
    </source>
</reference>
<sequence length="104" mass="11525">MANEKKTGKMEARVAEKLLRLLSTDDHFRKQFVDDPAEALKKVGHKDQAGFEPFAACSHVQTLASKEVIAESHDELKDMLMAGLALTTPQLDAGDSTDSRRTRK</sequence>
<name>A0ABU1VS87_9GAMM</name>
<dbReference type="EMBL" id="JAVDVW010000002">
    <property type="protein sequence ID" value="MDR7100338.1"/>
    <property type="molecule type" value="Genomic_DNA"/>
</dbReference>
<accession>A0ABU1VS87</accession>